<dbReference type="InterPro" id="IPR022312">
    <property type="entry name" value="DNA_pol_X"/>
</dbReference>
<dbReference type="InterPro" id="IPR027421">
    <property type="entry name" value="DNA_pol_lamdba_lyase_dom_sf"/>
</dbReference>
<feature type="compositionally biased region" description="Pro residues" evidence="3">
    <location>
        <begin position="260"/>
        <end position="270"/>
    </location>
</feature>
<dbReference type="OMA" id="KWELITQ"/>
<dbReference type="SMART" id="SM00483">
    <property type="entry name" value="POLXc"/>
    <property type="match status" value="1"/>
</dbReference>
<dbReference type="EMBL" id="KB469303">
    <property type="protein sequence ID" value="EPQ54413.1"/>
    <property type="molecule type" value="Genomic_DNA"/>
</dbReference>
<keyword evidence="6" id="KW-1185">Reference proteome</keyword>
<evidence type="ECO:0000256" key="3">
    <source>
        <dbReference type="SAM" id="MobiDB-lite"/>
    </source>
</evidence>
<dbReference type="InterPro" id="IPR029398">
    <property type="entry name" value="PolB_thumb"/>
</dbReference>
<dbReference type="GO" id="GO:0006303">
    <property type="term" value="P:double-strand break repair via nonhomologous end joining"/>
    <property type="evidence" value="ECO:0007669"/>
    <property type="project" value="TreeGrafter"/>
</dbReference>
<dbReference type="AlphaFoldDB" id="S7Q4K4"/>
<dbReference type="Gene3D" id="1.10.150.20">
    <property type="entry name" value="5' to 3' exonuclease, C-terminal subdomain"/>
    <property type="match status" value="1"/>
</dbReference>
<dbReference type="InterPro" id="IPR037160">
    <property type="entry name" value="DNA_Pol_thumb_sf"/>
</dbReference>
<dbReference type="Gene3D" id="1.10.150.110">
    <property type="entry name" value="DNA polymerase beta, N-terminal domain-like"/>
    <property type="match status" value="1"/>
</dbReference>
<dbReference type="PANTHER" id="PTHR11276">
    <property type="entry name" value="DNA POLYMERASE TYPE-X FAMILY MEMBER"/>
    <property type="match status" value="1"/>
</dbReference>
<dbReference type="Gene3D" id="3.30.210.10">
    <property type="entry name" value="DNA polymerase, thumb domain"/>
    <property type="match status" value="1"/>
</dbReference>
<dbReference type="SUPFAM" id="SSF81585">
    <property type="entry name" value="PsbU/PolX domain-like"/>
    <property type="match status" value="1"/>
</dbReference>
<keyword evidence="1" id="KW-0808">Transferase</keyword>
<dbReference type="STRING" id="670483.S7Q4K4"/>
<dbReference type="Gene3D" id="3.30.460.10">
    <property type="entry name" value="Beta Polymerase, domain 2"/>
    <property type="match status" value="1"/>
</dbReference>
<name>S7Q4K4_GLOTA</name>
<dbReference type="InterPro" id="IPR043519">
    <property type="entry name" value="NT_sf"/>
</dbReference>
<dbReference type="RefSeq" id="XP_007866724.1">
    <property type="nucleotide sequence ID" value="XM_007868533.1"/>
</dbReference>
<protein>
    <recommendedName>
        <fullName evidence="4">DNA-directed DNA polymerase X domain-containing protein</fullName>
    </recommendedName>
</protein>
<dbReference type="PANTHER" id="PTHR11276:SF42">
    <property type="entry name" value="DNA POLYMERASE BETA"/>
    <property type="match status" value="1"/>
</dbReference>
<dbReference type="HOGENOM" id="CLU_043700_0_0_1"/>
<organism evidence="5 6">
    <name type="scientific">Gloeophyllum trabeum (strain ATCC 11539 / FP-39264 / Madison 617)</name>
    <name type="common">Brown rot fungus</name>
    <dbReference type="NCBI Taxonomy" id="670483"/>
    <lineage>
        <taxon>Eukaryota</taxon>
        <taxon>Fungi</taxon>
        <taxon>Dikarya</taxon>
        <taxon>Basidiomycota</taxon>
        <taxon>Agaricomycotina</taxon>
        <taxon>Agaricomycetes</taxon>
        <taxon>Gloeophyllales</taxon>
        <taxon>Gloeophyllaceae</taxon>
        <taxon>Gloeophyllum</taxon>
    </lineage>
</organism>
<dbReference type="PRINTS" id="PR00869">
    <property type="entry name" value="DNAPOLX"/>
</dbReference>
<dbReference type="Pfam" id="PF14791">
    <property type="entry name" value="DNA_pol_B_thumb"/>
    <property type="match status" value="1"/>
</dbReference>
<gene>
    <name evidence="5" type="ORF">GLOTRDRAFT_139007</name>
</gene>
<sequence length="460" mass="51065">MLKGSRISACLSVALVRSVSTSARTANREIVQLLKRTLKEEESRPDANKYKIVAFARAIRAIEGLDYPLASLKSTDARRTAEKAKIVRGIGHGIAHRIAVYLHEGDEHAASSSKEGLSSVQREPVPELDIETRKKAIASLQLVPGIGKKLATDLVNEGCLSLQHLRDPHFKDLLSPPIQVGVEFIDHILQEVTREQTESSIALIRDALEPTFEIHAVGPLYVHIPVAYLPLTPQSVYDSRRGLPSSPSLSLLLLHPSYNPPLPTPAYPPDEPGKGKKRGRNPHAFRPAYSAGSQSTLMARRVLKRLTEEGVIAGVLSSSTELSVAVVRMPRAGESREERLRAVERREGVFRKAEFHLAPFKSKAAALLALTGDAEFLRDAQTRALEQRMHLSEYGLWQWVSLDSPRYEDEGKWERMEVASEQELFEKLGMAWVEPEKRNFGFVVGRAASGRGRGRPRKVV</sequence>
<dbReference type="Proteomes" id="UP000030669">
    <property type="component" value="Unassembled WGS sequence"/>
</dbReference>
<dbReference type="GO" id="GO:0003677">
    <property type="term" value="F:DNA binding"/>
    <property type="evidence" value="ECO:0007669"/>
    <property type="project" value="InterPro"/>
</dbReference>
<accession>S7Q4K4</accession>
<dbReference type="GO" id="GO:0003887">
    <property type="term" value="F:DNA-directed DNA polymerase activity"/>
    <property type="evidence" value="ECO:0007669"/>
    <property type="project" value="InterPro"/>
</dbReference>
<dbReference type="SUPFAM" id="SSF47802">
    <property type="entry name" value="DNA polymerase beta, N-terminal domain-like"/>
    <property type="match status" value="1"/>
</dbReference>
<evidence type="ECO:0000313" key="6">
    <source>
        <dbReference type="Proteomes" id="UP000030669"/>
    </source>
</evidence>
<evidence type="ECO:0000256" key="2">
    <source>
        <dbReference type="ARBA" id="ARBA00022695"/>
    </source>
</evidence>
<dbReference type="SUPFAM" id="SSF81301">
    <property type="entry name" value="Nucleotidyltransferase"/>
    <property type="match status" value="1"/>
</dbReference>
<feature type="domain" description="DNA-directed DNA polymerase X" evidence="4">
    <location>
        <begin position="25"/>
        <end position="439"/>
    </location>
</feature>
<dbReference type="InterPro" id="IPR010996">
    <property type="entry name" value="HHH_MUS81"/>
</dbReference>
<dbReference type="InterPro" id="IPR002054">
    <property type="entry name" value="DNA-dir_DNA_pol_X"/>
</dbReference>
<evidence type="ECO:0000259" key="4">
    <source>
        <dbReference type="SMART" id="SM00483"/>
    </source>
</evidence>
<proteinExistence type="predicted"/>
<dbReference type="GO" id="GO:0005634">
    <property type="term" value="C:nucleus"/>
    <property type="evidence" value="ECO:0007669"/>
    <property type="project" value="TreeGrafter"/>
</dbReference>
<feature type="region of interest" description="Disordered" evidence="3">
    <location>
        <begin position="260"/>
        <end position="288"/>
    </location>
</feature>
<keyword evidence="2" id="KW-0548">Nucleotidyltransferase</keyword>
<dbReference type="Pfam" id="PF14716">
    <property type="entry name" value="HHH_8"/>
    <property type="match status" value="1"/>
</dbReference>
<dbReference type="GeneID" id="19304134"/>
<dbReference type="eggNOG" id="KOG2534">
    <property type="taxonomic scope" value="Eukaryota"/>
</dbReference>
<dbReference type="GO" id="GO:0006284">
    <property type="term" value="P:base-excision repair"/>
    <property type="evidence" value="ECO:0007669"/>
    <property type="project" value="TreeGrafter"/>
</dbReference>
<evidence type="ECO:0000313" key="5">
    <source>
        <dbReference type="EMBL" id="EPQ54413.1"/>
    </source>
</evidence>
<dbReference type="KEGG" id="gtr:GLOTRDRAFT_139007"/>
<evidence type="ECO:0000256" key="1">
    <source>
        <dbReference type="ARBA" id="ARBA00022679"/>
    </source>
</evidence>
<dbReference type="OrthoDB" id="205514at2759"/>
<reference evidence="5 6" key="1">
    <citation type="journal article" date="2012" name="Science">
        <title>The Paleozoic origin of enzymatic lignin decomposition reconstructed from 31 fungal genomes.</title>
        <authorList>
            <person name="Floudas D."/>
            <person name="Binder M."/>
            <person name="Riley R."/>
            <person name="Barry K."/>
            <person name="Blanchette R.A."/>
            <person name="Henrissat B."/>
            <person name="Martinez A.T."/>
            <person name="Otillar R."/>
            <person name="Spatafora J.W."/>
            <person name="Yadav J.S."/>
            <person name="Aerts A."/>
            <person name="Benoit I."/>
            <person name="Boyd A."/>
            <person name="Carlson A."/>
            <person name="Copeland A."/>
            <person name="Coutinho P.M."/>
            <person name="de Vries R.P."/>
            <person name="Ferreira P."/>
            <person name="Findley K."/>
            <person name="Foster B."/>
            <person name="Gaskell J."/>
            <person name="Glotzer D."/>
            <person name="Gorecki P."/>
            <person name="Heitman J."/>
            <person name="Hesse C."/>
            <person name="Hori C."/>
            <person name="Igarashi K."/>
            <person name="Jurgens J.A."/>
            <person name="Kallen N."/>
            <person name="Kersten P."/>
            <person name="Kohler A."/>
            <person name="Kuees U."/>
            <person name="Kumar T.K.A."/>
            <person name="Kuo A."/>
            <person name="LaButti K."/>
            <person name="Larrondo L.F."/>
            <person name="Lindquist E."/>
            <person name="Ling A."/>
            <person name="Lombard V."/>
            <person name="Lucas S."/>
            <person name="Lundell T."/>
            <person name="Martin R."/>
            <person name="McLaughlin D.J."/>
            <person name="Morgenstern I."/>
            <person name="Morin E."/>
            <person name="Murat C."/>
            <person name="Nagy L.G."/>
            <person name="Nolan M."/>
            <person name="Ohm R.A."/>
            <person name="Patyshakuliyeva A."/>
            <person name="Rokas A."/>
            <person name="Ruiz-Duenas F.J."/>
            <person name="Sabat G."/>
            <person name="Salamov A."/>
            <person name="Samejima M."/>
            <person name="Schmutz J."/>
            <person name="Slot J.C."/>
            <person name="St John F."/>
            <person name="Stenlid J."/>
            <person name="Sun H."/>
            <person name="Sun S."/>
            <person name="Syed K."/>
            <person name="Tsang A."/>
            <person name="Wiebenga A."/>
            <person name="Young D."/>
            <person name="Pisabarro A."/>
            <person name="Eastwood D.C."/>
            <person name="Martin F."/>
            <person name="Cullen D."/>
            <person name="Grigoriev I.V."/>
            <person name="Hibbett D.S."/>
        </authorList>
    </citation>
    <scope>NUCLEOTIDE SEQUENCE [LARGE SCALE GENOMIC DNA]</scope>
    <source>
        <strain evidence="5 6">ATCC 11539</strain>
    </source>
</reference>